<evidence type="ECO:0000256" key="4">
    <source>
        <dbReference type="ARBA" id="ARBA00023136"/>
    </source>
</evidence>
<keyword evidence="4 5" id="KW-0472">Membrane</keyword>
<dbReference type="Pfam" id="PF13813">
    <property type="entry name" value="MBOAT_2"/>
    <property type="match status" value="1"/>
</dbReference>
<sequence>MGVTFFAVAQTLLRAFTAINIKPAILRAVACSVVICLIVVDIPGARIGNGVCDYMMGATMASGILDSIHFLLLTRPLEEIRHESDKLPAYQLPFIQRYLWVSSITPRGIGWSFGADHFLVPVGPHHRTRTSFVASRLRRIFVHYLLFEVALLYTRCNPVFASTASLSSQGYLLLCLNMAAIPTQLYAGLTCLHSALAVVAVGTGLHEPRLWPGPFGRWKDAYTIRRFWDRSWHQFTRMNLTLFGPHRRRHHPWDTSYESSSHRTTERESRVTSYFRICNAFVCSTFIHLCGDIVIQFRIWEKSSSMGIPSSGGTDVANMIGFSIPFYIVQPLGVLLEAAVMQVGKLLGLKGGLWMKMFGYAWVTLWLSVTALPWLDGLKNASYAAYPPLERGAETGTTLIEGVLNKVFGINLSATISTWFATLGST</sequence>
<feature type="transmembrane region" description="Helical" evidence="5">
    <location>
        <begin position="54"/>
        <end position="73"/>
    </location>
</feature>
<dbReference type="STRING" id="1036808.A0A0C3D9S7"/>
<comment type="subcellular location">
    <subcellularLocation>
        <location evidence="1">Membrane</location>
        <topology evidence="1">Multi-pass membrane protein</topology>
    </subcellularLocation>
</comment>
<name>A0A0C3D9S7_9AGAM</name>
<evidence type="ECO:0000256" key="2">
    <source>
        <dbReference type="ARBA" id="ARBA00022692"/>
    </source>
</evidence>
<gene>
    <name evidence="7" type="ORF">SCLCIDRAFT_1223125</name>
</gene>
<protein>
    <recommendedName>
        <fullName evidence="6">Wax synthase domain-containing protein</fullName>
    </recommendedName>
</protein>
<dbReference type="InParanoid" id="A0A0C3D9S7"/>
<keyword evidence="8" id="KW-1185">Reference proteome</keyword>
<proteinExistence type="predicted"/>
<dbReference type="AlphaFoldDB" id="A0A0C3D9S7"/>
<feature type="transmembrane region" description="Helical" evidence="5">
    <location>
        <begin position="353"/>
        <end position="375"/>
    </location>
</feature>
<dbReference type="OrthoDB" id="1077582at2759"/>
<evidence type="ECO:0000313" key="8">
    <source>
        <dbReference type="Proteomes" id="UP000053989"/>
    </source>
</evidence>
<feature type="domain" description="Wax synthase" evidence="6">
    <location>
        <begin position="211"/>
        <end position="298"/>
    </location>
</feature>
<feature type="transmembrane region" description="Helical" evidence="5">
    <location>
        <begin position="277"/>
        <end position="299"/>
    </location>
</feature>
<evidence type="ECO:0000256" key="5">
    <source>
        <dbReference type="SAM" id="Phobius"/>
    </source>
</evidence>
<accession>A0A0C3D9S7</accession>
<organism evidence="7 8">
    <name type="scientific">Scleroderma citrinum Foug A</name>
    <dbReference type="NCBI Taxonomy" id="1036808"/>
    <lineage>
        <taxon>Eukaryota</taxon>
        <taxon>Fungi</taxon>
        <taxon>Dikarya</taxon>
        <taxon>Basidiomycota</taxon>
        <taxon>Agaricomycotina</taxon>
        <taxon>Agaricomycetes</taxon>
        <taxon>Agaricomycetidae</taxon>
        <taxon>Boletales</taxon>
        <taxon>Sclerodermatineae</taxon>
        <taxon>Sclerodermataceae</taxon>
        <taxon>Scleroderma</taxon>
    </lineage>
</organism>
<dbReference type="Proteomes" id="UP000053989">
    <property type="component" value="Unassembled WGS sequence"/>
</dbReference>
<feature type="transmembrane region" description="Helical" evidence="5">
    <location>
        <begin position="319"/>
        <end position="341"/>
    </location>
</feature>
<feature type="transmembrane region" description="Helical" evidence="5">
    <location>
        <begin position="24"/>
        <end position="42"/>
    </location>
</feature>
<keyword evidence="3 5" id="KW-1133">Transmembrane helix</keyword>
<evidence type="ECO:0000256" key="1">
    <source>
        <dbReference type="ARBA" id="ARBA00004141"/>
    </source>
</evidence>
<evidence type="ECO:0000313" key="7">
    <source>
        <dbReference type="EMBL" id="KIM53129.1"/>
    </source>
</evidence>
<evidence type="ECO:0000256" key="3">
    <source>
        <dbReference type="ARBA" id="ARBA00022989"/>
    </source>
</evidence>
<dbReference type="GO" id="GO:0016020">
    <property type="term" value="C:membrane"/>
    <property type="evidence" value="ECO:0007669"/>
    <property type="project" value="UniProtKB-SubCell"/>
</dbReference>
<evidence type="ECO:0000259" key="6">
    <source>
        <dbReference type="Pfam" id="PF13813"/>
    </source>
</evidence>
<dbReference type="InterPro" id="IPR032805">
    <property type="entry name" value="Wax_synthase_dom"/>
</dbReference>
<dbReference type="HOGENOM" id="CLU_032731_1_1_1"/>
<dbReference type="EMBL" id="KN822189">
    <property type="protein sequence ID" value="KIM53129.1"/>
    <property type="molecule type" value="Genomic_DNA"/>
</dbReference>
<reference evidence="8" key="2">
    <citation type="submission" date="2015-01" db="EMBL/GenBank/DDBJ databases">
        <title>Evolutionary Origins and Diversification of the Mycorrhizal Mutualists.</title>
        <authorList>
            <consortium name="DOE Joint Genome Institute"/>
            <consortium name="Mycorrhizal Genomics Consortium"/>
            <person name="Kohler A."/>
            <person name="Kuo A."/>
            <person name="Nagy L.G."/>
            <person name="Floudas D."/>
            <person name="Copeland A."/>
            <person name="Barry K.W."/>
            <person name="Cichocki N."/>
            <person name="Veneault-Fourrey C."/>
            <person name="LaButti K."/>
            <person name="Lindquist E.A."/>
            <person name="Lipzen A."/>
            <person name="Lundell T."/>
            <person name="Morin E."/>
            <person name="Murat C."/>
            <person name="Riley R."/>
            <person name="Ohm R."/>
            <person name="Sun H."/>
            <person name="Tunlid A."/>
            <person name="Henrissat B."/>
            <person name="Grigoriev I.V."/>
            <person name="Hibbett D.S."/>
            <person name="Martin F."/>
        </authorList>
    </citation>
    <scope>NUCLEOTIDE SEQUENCE [LARGE SCALE GENOMIC DNA]</scope>
    <source>
        <strain evidence="8">Foug A</strain>
    </source>
</reference>
<keyword evidence="2 5" id="KW-0812">Transmembrane</keyword>
<reference evidence="7 8" key="1">
    <citation type="submission" date="2014-04" db="EMBL/GenBank/DDBJ databases">
        <authorList>
            <consortium name="DOE Joint Genome Institute"/>
            <person name="Kuo A."/>
            <person name="Kohler A."/>
            <person name="Nagy L.G."/>
            <person name="Floudas D."/>
            <person name="Copeland A."/>
            <person name="Barry K.W."/>
            <person name="Cichocki N."/>
            <person name="Veneault-Fourrey C."/>
            <person name="LaButti K."/>
            <person name="Lindquist E.A."/>
            <person name="Lipzen A."/>
            <person name="Lundell T."/>
            <person name="Morin E."/>
            <person name="Murat C."/>
            <person name="Sun H."/>
            <person name="Tunlid A."/>
            <person name="Henrissat B."/>
            <person name="Grigoriev I.V."/>
            <person name="Hibbett D.S."/>
            <person name="Martin F."/>
            <person name="Nordberg H.P."/>
            <person name="Cantor M.N."/>
            <person name="Hua S.X."/>
        </authorList>
    </citation>
    <scope>NUCLEOTIDE SEQUENCE [LARGE SCALE GENOMIC DNA]</scope>
    <source>
        <strain evidence="7 8">Foug A</strain>
    </source>
</reference>